<evidence type="ECO:0000256" key="1">
    <source>
        <dbReference type="PIRSR" id="PIRSR014972-1"/>
    </source>
</evidence>
<keyword evidence="4" id="KW-1185">Reference proteome</keyword>
<sequence length="130" mass="14324">MKPGLKPGHREQMQVTVTGEMTASFGGKEVHPTLSTVAMIYYMEWVGRQVILPFLEEGEEGVGSEISIQHRAPAPVGKEVTFTAEVIEVNPPKVVCRVRAEHDKSLVGAGTFVQAILPKQGILERIRQME</sequence>
<feature type="active site" evidence="1">
    <location>
        <position position="70"/>
    </location>
</feature>
<dbReference type="PANTHER" id="PTHR36934">
    <property type="entry name" value="BLR0278 PROTEIN"/>
    <property type="match status" value="1"/>
</dbReference>
<dbReference type="CDD" id="cd03440">
    <property type="entry name" value="hot_dog"/>
    <property type="match status" value="1"/>
</dbReference>
<name>A0A1N7MDY0_9BACL</name>
<dbReference type="Proteomes" id="UP000186795">
    <property type="component" value="Unassembled WGS sequence"/>
</dbReference>
<dbReference type="OrthoDB" id="6902891at2"/>
<proteinExistence type="predicted"/>
<dbReference type="InterPro" id="IPR029069">
    <property type="entry name" value="HotDog_dom_sf"/>
</dbReference>
<accession>A0A1N7MDY0</accession>
<feature type="active site" evidence="1">
    <location>
        <position position="44"/>
    </location>
</feature>
<dbReference type="PIRSF" id="PIRSF014972">
    <property type="entry name" value="FlK"/>
    <property type="match status" value="1"/>
</dbReference>
<dbReference type="Gene3D" id="3.10.129.10">
    <property type="entry name" value="Hotdog Thioesterase"/>
    <property type="match status" value="1"/>
</dbReference>
<dbReference type="InterPro" id="IPR054485">
    <property type="entry name" value="FlK-like_dom"/>
</dbReference>
<dbReference type="SUPFAM" id="SSF54637">
    <property type="entry name" value="Thioesterase/thiol ester dehydrase-isomerase"/>
    <property type="match status" value="1"/>
</dbReference>
<protein>
    <submittedName>
        <fullName evidence="3">Predicted thioesterase</fullName>
    </submittedName>
</protein>
<gene>
    <name evidence="3" type="ORF">SAMN05421790_10633</name>
</gene>
<feature type="domain" description="Fluoroacetyl-CoA-specific thioesterase-like" evidence="2">
    <location>
        <begin position="17"/>
        <end position="119"/>
    </location>
</feature>
<dbReference type="AlphaFoldDB" id="A0A1N7MDY0"/>
<reference evidence="4" key="1">
    <citation type="submission" date="2017-01" db="EMBL/GenBank/DDBJ databases">
        <authorList>
            <person name="Varghese N."/>
            <person name="Submissions S."/>
        </authorList>
    </citation>
    <scope>NUCLEOTIDE SEQUENCE [LARGE SCALE GENOMIC DNA]</scope>
    <source>
        <strain evidence="4">DSM 45196</strain>
    </source>
</reference>
<dbReference type="Pfam" id="PF22636">
    <property type="entry name" value="FlK"/>
    <property type="match status" value="1"/>
</dbReference>
<dbReference type="PANTHER" id="PTHR36934:SF1">
    <property type="entry name" value="THIOESTERASE DOMAIN-CONTAINING PROTEIN"/>
    <property type="match status" value="1"/>
</dbReference>
<evidence type="ECO:0000313" key="3">
    <source>
        <dbReference type="EMBL" id="SIS84316.1"/>
    </source>
</evidence>
<evidence type="ECO:0000259" key="2">
    <source>
        <dbReference type="Pfam" id="PF22636"/>
    </source>
</evidence>
<dbReference type="InterPro" id="IPR025540">
    <property type="entry name" value="FlK"/>
</dbReference>
<dbReference type="RefSeq" id="WP_009711849.1">
    <property type="nucleotide sequence ID" value="NZ_CP048103.1"/>
</dbReference>
<dbReference type="EMBL" id="FTOD01000006">
    <property type="protein sequence ID" value="SIS84316.1"/>
    <property type="molecule type" value="Genomic_DNA"/>
</dbReference>
<organism evidence="3 4">
    <name type="scientific">Kroppenstedtia eburnea</name>
    <dbReference type="NCBI Taxonomy" id="714067"/>
    <lineage>
        <taxon>Bacteria</taxon>
        <taxon>Bacillati</taxon>
        <taxon>Bacillota</taxon>
        <taxon>Bacilli</taxon>
        <taxon>Bacillales</taxon>
        <taxon>Thermoactinomycetaceae</taxon>
        <taxon>Kroppenstedtia</taxon>
    </lineage>
</organism>
<evidence type="ECO:0000313" key="4">
    <source>
        <dbReference type="Proteomes" id="UP000186795"/>
    </source>
</evidence>
<feature type="active site" evidence="1">
    <location>
        <position position="36"/>
    </location>
</feature>